<dbReference type="EMBL" id="NBSK02000004">
    <property type="protein sequence ID" value="KAJ0209739.1"/>
    <property type="molecule type" value="Genomic_DNA"/>
</dbReference>
<evidence type="ECO:0008006" key="3">
    <source>
        <dbReference type="Google" id="ProtNLM"/>
    </source>
</evidence>
<reference evidence="1 2" key="1">
    <citation type="journal article" date="2017" name="Nat. Commun.">
        <title>Genome assembly with in vitro proximity ligation data and whole-genome triplication in lettuce.</title>
        <authorList>
            <person name="Reyes-Chin-Wo S."/>
            <person name="Wang Z."/>
            <person name="Yang X."/>
            <person name="Kozik A."/>
            <person name="Arikit S."/>
            <person name="Song C."/>
            <person name="Xia L."/>
            <person name="Froenicke L."/>
            <person name="Lavelle D.O."/>
            <person name="Truco M.J."/>
            <person name="Xia R."/>
            <person name="Zhu S."/>
            <person name="Xu C."/>
            <person name="Xu H."/>
            <person name="Xu X."/>
            <person name="Cox K."/>
            <person name="Korf I."/>
            <person name="Meyers B.C."/>
            <person name="Michelmore R.W."/>
        </authorList>
    </citation>
    <scope>NUCLEOTIDE SEQUENCE [LARGE SCALE GENOMIC DNA]</scope>
    <source>
        <strain evidence="2">cv. Salinas</strain>
        <tissue evidence="1">Seedlings</tissue>
    </source>
</reference>
<gene>
    <name evidence="1" type="ORF">LSAT_V11C400168100</name>
</gene>
<evidence type="ECO:0000313" key="1">
    <source>
        <dbReference type="EMBL" id="KAJ0209739.1"/>
    </source>
</evidence>
<dbReference type="AlphaFoldDB" id="A0A9R1XEM6"/>
<dbReference type="Proteomes" id="UP000235145">
    <property type="component" value="Unassembled WGS sequence"/>
</dbReference>
<proteinExistence type="predicted"/>
<name>A0A9R1XEM6_LACSA</name>
<sequence>MFVVVAMDGNNQTLHTTFGMGVTNNVDSCTWFLMRLKEVLREGREVSFITNMDNVISSCIRQVFHDSYHGYCCKSVFMYPRTIIGGNKQLEHFFFAACRSYTMCLPTSVMRKWARLYFYNIRWNVMNIDIP</sequence>
<organism evidence="1 2">
    <name type="scientific">Lactuca sativa</name>
    <name type="common">Garden lettuce</name>
    <dbReference type="NCBI Taxonomy" id="4236"/>
    <lineage>
        <taxon>Eukaryota</taxon>
        <taxon>Viridiplantae</taxon>
        <taxon>Streptophyta</taxon>
        <taxon>Embryophyta</taxon>
        <taxon>Tracheophyta</taxon>
        <taxon>Spermatophyta</taxon>
        <taxon>Magnoliopsida</taxon>
        <taxon>eudicotyledons</taxon>
        <taxon>Gunneridae</taxon>
        <taxon>Pentapetalae</taxon>
        <taxon>asterids</taxon>
        <taxon>campanulids</taxon>
        <taxon>Asterales</taxon>
        <taxon>Asteraceae</taxon>
        <taxon>Cichorioideae</taxon>
        <taxon>Cichorieae</taxon>
        <taxon>Lactucinae</taxon>
        <taxon>Lactuca</taxon>
    </lineage>
</organism>
<protein>
    <recommendedName>
        <fullName evidence="3">MULE transposase domain-containing protein</fullName>
    </recommendedName>
</protein>
<comment type="caution">
    <text evidence="1">The sequence shown here is derived from an EMBL/GenBank/DDBJ whole genome shotgun (WGS) entry which is preliminary data.</text>
</comment>
<accession>A0A9R1XEM6</accession>
<keyword evidence="2" id="KW-1185">Reference proteome</keyword>
<evidence type="ECO:0000313" key="2">
    <source>
        <dbReference type="Proteomes" id="UP000235145"/>
    </source>
</evidence>